<dbReference type="InterPro" id="IPR038765">
    <property type="entry name" value="Papain-like_cys_pep_sf"/>
</dbReference>
<comment type="similarity">
    <text evidence="1">Belongs to the peptidase C40 family.</text>
</comment>
<evidence type="ECO:0000256" key="3">
    <source>
        <dbReference type="ARBA" id="ARBA00022801"/>
    </source>
</evidence>
<feature type="coiled-coil region" evidence="5">
    <location>
        <begin position="138"/>
        <end position="218"/>
    </location>
</feature>
<reference evidence="8 9" key="1">
    <citation type="submission" date="2019-07" db="EMBL/GenBank/DDBJ databases">
        <title>New species of Amycolatopsis and Streptomyces.</title>
        <authorList>
            <person name="Duangmal K."/>
            <person name="Teo W.F.A."/>
            <person name="Lipun K."/>
        </authorList>
    </citation>
    <scope>NUCLEOTIDE SEQUENCE [LARGE SCALE GENOMIC DNA]</scope>
    <source>
        <strain evidence="8 9">NBRC 109810</strain>
    </source>
</reference>
<evidence type="ECO:0000313" key="9">
    <source>
        <dbReference type="Proteomes" id="UP000325849"/>
    </source>
</evidence>
<dbReference type="RefSeq" id="WP_152893599.1">
    <property type="nucleotide sequence ID" value="NZ_VJZD01000185.1"/>
</dbReference>
<dbReference type="InterPro" id="IPR000064">
    <property type="entry name" value="NLP_P60_dom"/>
</dbReference>
<proteinExistence type="inferred from homology"/>
<evidence type="ECO:0000256" key="4">
    <source>
        <dbReference type="ARBA" id="ARBA00022807"/>
    </source>
</evidence>
<dbReference type="Gene3D" id="3.90.1720.10">
    <property type="entry name" value="endopeptidase domain like (from Nostoc punctiforme)"/>
    <property type="match status" value="1"/>
</dbReference>
<keyword evidence="9" id="KW-1185">Reference proteome</keyword>
<dbReference type="PANTHER" id="PTHR47359">
    <property type="entry name" value="PEPTIDOGLYCAN DL-ENDOPEPTIDASE CWLO"/>
    <property type="match status" value="1"/>
</dbReference>
<protein>
    <submittedName>
        <fullName evidence="8">Glycoside hydrolase</fullName>
    </submittedName>
</protein>
<evidence type="ECO:0000256" key="6">
    <source>
        <dbReference type="SAM" id="SignalP"/>
    </source>
</evidence>
<dbReference type="EMBL" id="VJZD01000185">
    <property type="protein sequence ID" value="MPY35903.1"/>
    <property type="molecule type" value="Genomic_DNA"/>
</dbReference>
<dbReference type="GO" id="GO:0006508">
    <property type="term" value="P:proteolysis"/>
    <property type="evidence" value="ECO:0007669"/>
    <property type="project" value="UniProtKB-KW"/>
</dbReference>
<evidence type="ECO:0000259" key="7">
    <source>
        <dbReference type="PROSITE" id="PS51935"/>
    </source>
</evidence>
<feature type="chain" id="PRO_5025024951" evidence="6">
    <location>
        <begin position="35"/>
        <end position="352"/>
    </location>
</feature>
<keyword evidence="4" id="KW-0788">Thiol protease</keyword>
<dbReference type="Proteomes" id="UP000325849">
    <property type="component" value="Unassembled WGS sequence"/>
</dbReference>
<feature type="signal peptide" evidence="6">
    <location>
        <begin position="1"/>
        <end position="34"/>
    </location>
</feature>
<keyword evidence="2" id="KW-0645">Protease</keyword>
<dbReference type="PROSITE" id="PS51935">
    <property type="entry name" value="NLPC_P60"/>
    <property type="match status" value="1"/>
</dbReference>
<dbReference type="Pfam" id="PF00877">
    <property type="entry name" value="NLPC_P60"/>
    <property type="match status" value="1"/>
</dbReference>
<dbReference type="OrthoDB" id="5177647at2"/>
<evidence type="ECO:0000256" key="5">
    <source>
        <dbReference type="SAM" id="Coils"/>
    </source>
</evidence>
<dbReference type="GO" id="GO:0008234">
    <property type="term" value="F:cysteine-type peptidase activity"/>
    <property type="evidence" value="ECO:0007669"/>
    <property type="project" value="UniProtKB-KW"/>
</dbReference>
<evidence type="ECO:0000313" key="8">
    <source>
        <dbReference type="EMBL" id="MPY35903.1"/>
    </source>
</evidence>
<dbReference type="InterPro" id="IPR051794">
    <property type="entry name" value="PG_Endopeptidase_C40"/>
</dbReference>
<organism evidence="8 9">
    <name type="scientific">Streptomyces adustus</name>
    <dbReference type="NCBI Taxonomy" id="1609272"/>
    <lineage>
        <taxon>Bacteria</taxon>
        <taxon>Bacillati</taxon>
        <taxon>Actinomycetota</taxon>
        <taxon>Actinomycetes</taxon>
        <taxon>Kitasatosporales</taxon>
        <taxon>Streptomycetaceae</taxon>
        <taxon>Streptomyces</taxon>
    </lineage>
</organism>
<keyword evidence="3 8" id="KW-0378">Hydrolase</keyword>
<accession>A0A5N8VKV8</accession>
<name>A0A5N8VKV8_9ACTN</name>
<dbReference type="PANTHER" id="PTHR47359:SF3">
    <property type="entry name" value="NLP_P60 DOMAIN-CONTAINING PROTEIN-RELATED"/>
    <property type="match status" value="1"/>
</dbReference>
<dbReference type="SUPFAM" id="SSF54001">
    <property type="entry name" value="Cysteine proteinases"/>
    <property type="match status" value="1"/>
</dbReference>
<sequence length="352" mass="38057">MRRSPRAHGHGHRTAAAFTLLCALTATAQSPALAAPDPGPTTLEGVRAQLDALYHQAEVATGKYDAADEKARAQQKKVDILNGQVRQAGQRRARLTQLLGAAARAQYRGGGLPAELQFALSSHPEHALEDAALTQQAQQATQQRLTMLEAAREELRKRTDEATAELAGLRASRRAMDQHRDTIEQRIDAARALEARLQEQERQRLAALEKQAADKAQAQWVGTGILDQVGTEAGAAGRKAIAYATQQLGKPYVWGAEGPDSFDCSGLTSQAWLHAGVVIPRTSEEQWARLPHVPVDKMRPGDLIIYFSDASHVALYIGNGKIISAPRPGRFVYVSPAGSMQILGVVRPDPDA</sequence>
<feature type="domain" description="NlpC/P60" evidence="7">
    <location>
        <begin position="234"/>
        <end position="352"/>
    </location>
</feature>
<gene>
    <name evidence="8" type="ORF">FNH09_33125</name>
</gene>
<dbReference type="AlphaFoldDB" id="A0A5N8VKV8"/>
<comment type="caution">
    <text evidence="8">The sequence shown here is derived from an EMBL/GenBank/DDBJ whole genome shotgun (WGS) entry which is preliminary data.</text>
</comment>
<evidence type="ECO:0000256" key="2">
    <source>
        <dbReference type="ARBA" id="ARBA00022670"/>
    </source>
</evidence>
<evidence type="ECO:0000256" key="1">
    <source>
        <dbReference type="ARBA" id="ARBA00007074"/>
    </source>
</evidence>
<keyword evidence="5" id="KW-0175">Coiled coil</keyword>
<keyword evidence="6" id="KW-0732">Signal</keyword>